<evidence type="ECO:0000256" key="6">
    <source>
        <dbReference type="RuleBase" id="RU367044"/>
    </source>
</evidence>
<feature type="signal peptide" evidence="6">
    <location>
        <begin position="1"/>
        <end position="25"/>
    </location>
</feature>
<dbReference type="PANTHER" id="PTHR31232">
    <property type="match status" value="1"/>
</dbReference>
<keyword evidence="3 6" id="KW-0713">Self-incompatibility</keyword>
<evidence type="ECO:0000313" key="7">
    <source>
        <dbReference type="EMBL" id="OMP02318.1"/>
    </source>
</evidence>
<proteinExistence type="inferred from homology"/>
<evidence type="ECO:0000256" key="4">
    <source>
        <dbReference type="ARBA" id="ARBA00022525"/>
    </source>
</evidence>
<reference evidence="8" key="1">
    <citation type="submission" date="2013-09" db="EMBL/GenBank/DDBJ databases">
        <title>Corchorus olitorius genome sequencing.</title>
        <authorList>
            <person name="Alam M."/>
            <person name="Haque M.S."/>
            <person name="Islam M.S."/>
            <person name="Emdad E.M."/>
            <person name="Islam M.M."/>
            <person name="Ahmed B."/>
            <person name="Halim A."/>
            <person name="Hossen Q.M.M."/>
            <person name="Hossain M.Z."/>
            <person name="Ahmed R."/>
            <person name="Khan M.M."/>
            <person name="Islam R."/>
            <person name="Rashid M.M."/>
            <person name="Khan S.A."/>
            <person name="Rahman M.S."/>
            <person name="Alam M."/>
            <person name="Yahiya A.S."/>
            <person name="Khan M.S."/>
            <person name="Azam M.S."/>
            <person name="Haque T."/>
            <person name="Lashkar M.Z.H."/>
            <person name="Akhand A.I."/>
            <person name="Morshed G."/>
            <person name="Roy S."/>
            <person name="Uddin K.S."/>
            <person name="Rabeya T."/>
            <person name="Hossain A.S."/>
            <person name="Chowdhury A."/>
            <person name="Snigdha A.R."/>
            <person name="Mortoza M.S."/>
            <person name="Matin S.A."/>
            <person name="Hoque S.M.E."/>
            <person name="Islam M.K."/>
            <person name="Roy D.K."/>
            <person name="Haider R."/>
            <person name="Moosa M.M."/>
            <person name="Elias S.M."/>
            <person name="Hasan A.M."/>
            <person name="Jahan S."/>
            <person name="Shafiuddin M."/>
            <person name="Mahmood N."/>
            <person name="Shommy N.S."/>
        </authorList>
    </citation>
    <scope>NUCLEOTIDE SEQUENCE [LARGE SCALE GENOMIC DNA]</scope>
    <source>
        <strain evidence="8">cv. O-4</strain>
    </source>
</reference>
<dbReference type="EMBL" id="AWUE01014651">
    <property type="protein sequence ID" value="OMP02318.1"/>
    <property type="molecule type" value="Genomic_DNA"/>
</dbReference>
<evidence type="ECO:0000256" key="2">
    <source>
        <dbReference type="ARBA" id="ARBA00005581"/>
    </source>
</evidence>
<keyword evidence="5 6" id="KW-0732">Signal</keyword>
<dbReference type="InterPro" id="IPR010264">
    <property type="entry name" value="Self-incomp_S1"/>
</dbReference>
<keyword evidence="8" id="KW-1185">Reference proteome</keyword>
<dbReference type="STRING" id="93759.A0A1R3K5R0"/>
<sequence length="149" mass="17255">MGSLEFSILTLLVLGAVVKPWTVMAVAEQGSKDEPGIMSVILRIQNDLGPGIKLHSHCRSADTDIGNHELDNSQNYQWSFNNSWLGNTLFWCSMKWNNVQGSFDVYSFKRDFAKCVYCYWSIRQDGAYCYRLTPDITKFTWQLMYSWKK</sequence>
<dbReference type="Pfam" id="PF05938">
    <property type="entry name" value="Self-incomp_S1"/>
    <property type="match status" value="1"/>
</dbReference>
<dbReference type="Proteomes" id="UP000187203">
    <property type="component" value="Unassembled WGS sequence"/>
</dbReference>
<organism evidence="7 8">
    <name type="scientific">Corchorus olitorius</name>
    <dbReference type="NCBI Taxonomy" id="93759"/>
    <lineage>
        <taxon>Eukaryota</taxon>
        <taxon>Viridiplantae</taxon>
        <taxon>Streptophyta</taxon>
        <taxon>Embryophyta</taxon>
        <taxon>Tracheophyta</taxon>
        <taxon>Spermatophyta</taxon>
        <taxon>Magnoliopsida</taxon>
        <taxon>eudicotyledons</taxon>
        <taxon>Gunneridae</taxon>
        <taxon>Pentapetalae</taxon>
        <taxon>rosids</taxon>
        <taxon>malvids</taxon>
        <taxon>Malvales</taxon>
        <taxon>Malvaceae</taxon>
        <taxon>Grewioideae</taxon>
        <taxon>Apeibeae</taxon>
        <taxon>Corchorus</taxon>
    </lineage>
</organism>
<dbReference type="OrthoDB" id="1900999at2759"/>
<evidence type="ECO:0000256" key="5">
    <source>
        <dbReference type="ARBA" id="ARBA00022729"/>
    </source>
</evidence>
<evidence type="ECO:0000313" key="8">
    <source>
        <dbReference type="Proteomes" id="UP000187203"/>
    </source>
</evidence>
<dbReference type="GO" id="GO:0005576">
    <property type="term" value="C:extracellular region"/>
    <property type="evidence" value="ECO:0007669"/>
    <property type="project" value="UniProtKB-SubCell"/>
</dbReference>
<comment type="similarity">
    <text evidence="2 6">Belongs to the plant self-incompatibility (S1) protein family.</text>
</comment>
<gene>
    <name evidence="7" type="ORF">COLO4_11200</name>
</gene>
<comment type="subcellular location">
    <subcellularLocation>
        <location evidence="1 6">Secreted</location>
    </subcellularLocation>
</comment>
<dbReference type="GO" id="GO:0060320">
    <property type="term" value="P:rejection of self pollen"/>
    <property type="evidence" value="ECO:0007669"/>
    <property type="project" value="UniProtKB-KW"/>
</dbReference>
<evidence type="ECO:0000256" key="3">
    <source>
        <dbReference type="ARBA" id="ARBA00022471"/>
    </source>
</evidence>
<feature type="chain" id="PRO_5025085331" description="S-protein homolog" evidence="6">
    <location>
        <begin position="26"/>
        <end position="149"/>
    </location>
</feature>
<keyword evidence="4 6" id="KW-0964">Secreted</keyword>
<protein>
    <recommendedName>
        <fullName evidence="6">S-protein homolog</fullName>
    </recommendedName>
</protein>
<evidence type="ECO:0000256" key="1">
    <source>
        <dbReference type="ARBA" id="ARBA00004613"/>
    </source>
</evidence>
<comment type="caution">
    <text evidence="7">The sequence shown here is derived from an EMBL/GenBank/DDBJ whole genome shotgun (WGS) entry which is preliminary data.</text>
</comment>
<name>A0A1R3K5R0_9ROSI</name>
<accession>A0A1R3K5R0</accession>
<dbReference type="AlphaFoldDB" id="A0A1R3K5R0"/>
<dbReference type="PANTHER" id="PTHR31232:SF18">
    <property type="entry name" value="S-PROTEIN HOMOLOG"/>
    <property type="match status" value="1"/>
</dbReference>